<name>A0A1Q9F5Z5_SYMMI</name>
<dbReference type="GO" id="GO:0003676">
    <property type="term" value="F:nucleic acid binding"/>
    <property type="evidence" value="ECO:0007669"/>
    <property type="project" value="InterPro"/>
</dbReference>
<dbReference type="InterPro" id="IPR036397">
    <property type="entry name" value="RNaseH_sf"/>
</dbReference>
<comment type="caution">
    <text evidence="3">The sequence shown here is derived from an EMBL/GenBank/DDBJ whole genome shotgun (WGS) entry which is preliminary data.</text>
</comment>
<evidence type="ECO:0000313" key="3">
    <source>
        <dbReference type="EMBL" id="OLQ15124.1"/>
    </source>
</evidence>
<gene>
    <name evidence="3" type="primary">EXD3</name>
    <name evidence="3" type="ORF">AK812_SmicGene724</name>
</gene>
<dbReference type="PANTHER" id="PTHR47765">
    <property type="entry name" value="3'-5' EXONUCLEASE DOMAIN-CONTAINING PROTEIN"/>
    <property type="match status" value="1"/>
</dbReference>
<dbReference type="OrthoDB" id="428841at2759"/>
<dbReference type="GO" id="GO:0008408">
    <property type="term" value="F:3'-5' exonuclease activity"/>
    <property type="evidence" value="ECO:0007669"/>
    <property type="project" value="InterPro"/>
</dbReference>
<keyword evidence="1" id="KW-0472">Membrane</keyword>
<reference evidence="3 4" key="1">
    <citation type="submission" date="2016-02" db="EMBL/GenBank/DDBJ databases">
        <title>Genome analysis of coral dinoflagellate symbionts highlights evolutionary adaptations to a symbiotic lifestyle.</title>
        <authorList>
            <person name="Aranda M."/>
            <person name="Li Y."/>
            <person name="Liew Y.J."/>
            <person name="Baumgarten S."/>
            <person name="Simakov O."/>
            <person name="Wilson M."/>
            <person name="Piel J."/>
            <person name="Ashoor H."/>
            <person name="Bougouffa S."/>
            <person name="Bajic V.B."/>
            <person name="Ryu T."/>
            <person name="Ravasi T."/>
            <person name="Bayer T."/>
            <person name="Micklem G."/>
            <person name="Kim H."/>
            <person name="Bhak J."/>
            <person name="Lajeunesse T.C."/>
            <person name="Voolstra C.R."/>
        </authorList>
    </citation>
    <scope>NUCLEOTIDE SEQUENCE [LARGE SCALE GENOMIC DNA]</scope>
    <source>
        <strain evidence="3 4">CCMP2467</strain>
    </source>
</reference>
<evidence type="ECO:0000259" key="2">
    <source>
        <dbReference type="SMART" id="SM00474"/>
    </source>
</evidence>
<feature type="domain" description="3'-5' exonuclease" evidence="2">
    <location>
        <begin position="343"/>
        <end position="524"/>
    </location>
</feature>
<dbReference type="Pfam" id="PF01612">
    <property type="entry name" value="DNA_pol_A_exo1"/>
    <property type="match status" value="1"/>
</dbReference>
<dbReference type="SMART" id="SM00474">
    <property type="entry name" value="35EXOc"/>
    <property type="match status" value="1"/>
</dbReference>
<organism evidence="3 4">
    <name type="scientific">Symbiodinium microadriaticum</name>
    <name type="common">Dinoflagellate</name>
    <name type="synonym">Zooxanthella microadriatica</name>
    <dbReference type="NCBI Taxonomy" id="2951"/>
    <lineage>
        <taxon>Eukaryota</taxon>
        <taxon>Sar</taxon>
        <taxon>Alveolata</taxon>
        <taxon>Dinophyceae</taxon>
        <taxon>Suessiales</taxon>
        <taxon>Symbiodiniaceae</taxon>
        <taxon>Symbiodinium</taxon>
    </lineage>
</organism>
<dbReference type="AlphaFoldDB" id="A0A1Q9F5Z5"/>
<accession>A0A1Q9F5Z5</accession>
<dbReference type="PANTHER" id="PTHR47765:SF2">
    <property type="entry name" value="EXONUCLEASE MUT-7 HOMOLOG"/>
    <property type="match status" value="1"/>
</dbReference>
<dbReference type="SUPFAM" id="SSF53098">
    <property type="entry name" value="Ribonuclease H-like"/>
    <property type="match status" value="1"/>
</dbReference>
<evidence type="ECO:0000256" key="1">
    <source>
        <dbReference type="SAM" id="Phobius"/>
    </source>
</evidence>
<dbReference type="InterPro" id="IPR012337">
    <property type="entry name" value="RNaseH-like_sf"/>
</dbReference>
<feature type="transmembrane region" description="Helical" evidence="1">
    <location>
        <begin position="21"/>
        <end position="39"/>
    </location>
</feature>
<keyword evidence="3" id="KW-0540">Nuclease</keyword>
<dbReference type="Proteomes" id="UP000186817">
    <property type="component" value="Unassembled WGS sequence"/>
</dbReference>
<dbReference type="EMBL" id="LSRX01000007">
    <property type="protein sequence ID" value="OLQ15124.1"/>
    <property type="molecule type" value="Genomic_DNA"/>
</dbReference>
<dbReference type="InterPro" id="IPR002562">
    <property type="entry name" value="3'-5'_exonuclease_dom"/>
</dbReference>
<proteinExistence type="predicted"/>
<dbReference type="InterPro" id="IPR052408">
    <property type="entry name" value="Exonuclease_MUT-7-like"/>
</dbReference>
<keyword evidence="1" id="KW-0812">Transmembrane</keyword>
<dbReference type="GO" id="GO:0006139">
    <property type="term" value="P:nucleobase-containing compound metabolic process"/>
    <property type="evidence" value="ECO:0007669"/>
    <property type="project" value="InterPro"/>
</dbReference>
<protein>
    <submittedName>
        <fullName evidence="3">Exonuclease mut-7-like</fullName>
    </submittedName>
</protein>
<keyword evidence="4" id="KW-1185">Reference proteome</keyword>
<keyword evidence="3" id="KW-0269">Exonuclease</keyword>
<dbReference type="Gene3D" id="3.30.420.10">
    <property type="entry name" value="Ribonuclease H-like superfamily/Ribonuclease H"/>
    <property type="match status" value="1"/>
</dbReference>
<evidence type="ECO:0000313" key="4">
    <source>
        <dbReference type="Proteomes" id="UP000186817"/>
    </source>
</evidence>
<keyword evidence="1" id="KW-1133">Transmembrane helix</keyword>
<sequence length="529" mass="58971">MVKCTAFVRYGLGHGRGRLQVICWLWLWSCMLCLILDVYKSRAFAVQHPLLEPPKIKDVAAAASDCNAQEFLARVRKIPLASRRSSMEVALNQSGLDEGRISLFLLSCLEVAAKDKAFGDEGKLTGMVCSLCSDGDGRPEEDPAVRQRALAVSLQLWRHNASQFTALRVLQQWCIDETDATGQQLEAIQRMSEDLLENNNWRLLQLFLKAFPRFAPEHADRIDEAIKKMCEEGSFKAAIQVAKCALWPSSRIGRLYRQLQFHQIKTGARSEQGKELASIAACGKDQGRQRLFVKELFKAGKLELASERISAWSLEGLRPTSLQKRKGAKRARNFYQLPAHLKVRTVSLKDEVEEGVSVLQRAQCIGFDTESLHGGRPCLLQVASNKHALLIDLLALQPDAAASVARLFSNSDIVKVSFAGRQDLRQLSTVLGVEAKSVTPCFDLKHLGALYRMNQSDIDFNEALDGLGLSSLAEEVLGKPLNKEMRASDWSRRPLLPAQQQYAAVDAWVLLRPPALSKDRRQERGRIGG</sequence>
<keyword evidence="3" id="KW-0378">Hydrolase</keyword>